<proteinExistence type="predicted"/>
<protein>
    <submittedName>
        <fullName evidence="1">Uncharacterized protein</fullName>
    </submittedName>
</protein>
<dbReference type="Proteomes" id="UP001209878">
    <property type="component" value="Unassembled WGS sequence"/>
</dbReference>
<evidence type="ECO:0000313" key="2">
    <source>
        <dbReference type="Proteomes" id="UP001209878"/>
    </source>
</evidence>
<accession>A0AAD9JCA5</accession>
<organism evidence="1 2">
    <name type="scientific">Ridgeia piscesae</name>
    <name type="common">Tubeworm</name>
    <dbReference type="NCBI Taxonomy" id="27915"/>
    <lineage>
        <taxon>Eukaryota</taxon>
        <taxon>Metazoa</taxon>
        <taxon>Spiralia</taxon>
        <taxon>Lophotrochozoa</taxon>
        <taxon>Annelida</taxon>
        <taxon>Polychaeta</taxon>
        <taxon>Sedentaria</taxon>
        <taxon>Canalipalpata</taxon>
        <taxon>Sabellida</taxon>
        <taxon>Siboglinidae</taxon>
        <taxon>Ridgeia</taxon>
    </lineage>
</organism>
<reference evidence="1" key="1">
    <citation type="journal article" date="2023" name="Mol. Biol. Evol.">
        <title>Third-Generation Sequencing Reveals the Adaptive Role of the Epigenome in Three Deep-Sea Polychaetes.</title>
        <authorList>
            <person name="Perez M."/>
            <person name="Aroh O."/>
            <person name="Sun Y."/>
            <person name="Lan Y."/>
            <person name="Juniper S.K."/>
            <person name="Young C.R."/>
            <person name="Angers B."/>
            <person name="Qian P.Y."/>
        </authorList>
    </citation>
    <scope>NUCLEOTIDE SEQUENCE</scope>
    <source>
        <strain evidence="1">R07B-5</strain>
    </source>
</reference>
<dbReference type="EMBL" id="JAODUO010002924">
    <property type="protein sequence ID" value="KAK2149660.1"/>
    <property type="molecule type" value="Genomic_DNA"/>
</dbReference>
<dbReference type="AlphaFoldDB" id="A0AAD9JCA5"/>
<sequence length="53" mass="5955">MSLYSGETLLAYTVTTPPVHSYNTQPLSHYTPITQQYPSTQLEYTVTIPPVHS</sequence>
<keyword evidence="2" id="KW-1185">Reference proteome</keyword>
<evidence type="ECO:0000313" key="1">
    <source>
        <dbReference type="EMBL" id="KAK2149660.1"/>
    </source>
</evidence>
<comment type="caution">
    <text evidence="1">The sequence shown here is derived from an EMBL/GenBank/DDBJ whole genome shotgun (WGS) entry which is preliminary data.</text>
</comment>
<name>A0AAD9JCA5_RIDPI</name>
<gene>
    <name evidence="1" type="ORF">NP493_2881g00000</name>
</gene>